<dbReference type="eggNOG" id="ENOG5033K84">
    <property type="taxonomic scope" value="Bacteria"/>
</dbReference>
<dbReference type="PaxDb" id="1198114-AciX9_2211"/>
<gene>
    <name evidence="1" type="ordered locus">AciX9_2211</name>
</gene>
<accession>E8X331</accession>
<dbReference type="Proteomes" id="UP000000343">
    <property type="component" value="Chromosome"/>
</dbReference>
<dbReference type="InterPro" id="IPR035897">
    <property type="entry name" value="Toll_tir_struct_dom_sf"/>
</dbReference>
<organism evidence="2">
    <name type="scientific">Granulicella tundricola (strain ATCC BAA-1859 / DSM 23138 / MP5ACTX9)</name>
    <dbReference type="NCBI Taxonomy" id="1198114"/>
    <lineage>
        <taxon>Bacteria</taxon>
        <taxon>Pseudomonadati</taxon>
        <taxon>Acidobacteriota</taxon>
        <taxon>Terriglobia</taxon>
        <taxon>Terriglobales</taxon>
        <taxon>Acidobacteriaceae</taxon>
        <taxon>Granulicella</taxon>
    </lineage>
</organism>
<sequence>MSTKILMSFAMANQGAAFANWLRDKLMKHYSLYAVDDVYMDSVVARSGNTRHATFREDFVGDAPAGTASVTPDRRDHMRSPTGAMPIGAARADWNTLYKNAMREAQIMLFVYTEEYNDSVYCMQELGQFHMENGRRRRAHLPILRGVVLQFNPGNLFGMNQTHVTRIPVTRTNGMRMGLAWDHGDFILSPPHLQLLTTTLGPLI</sequence>
<evidence type="ECO:0000313" key="1">
    <source>
        <dbReference type="EMBL" id="ADW69255.1"/>
    </source>
</evidence>
<proteinExistence type="predicted"/>
<reference evidence="2" key="1">
    <citation type="submission" date="2011-01" db="EMBL/GenBank/DDBJ databases">
        <title>Complete sequence of chromosome of Acidobacterium sp. MP5ACTX9.</title>
        <authorList>
            <consortium name="US DOE Joint Genome Institute"/>
            <person name="Lucas S."/>
            <person name="Copeland A."/>
            <person name="Lapidus A."/>
            <person name="Cheng J.-F."/>
            <person name="Goodwin L."/>
            <person name="Pitluck S."/>
            <person name="Teshima H."/>
            <person name="Detter J.C."/>
            <person name="Han C."/>
            <person name="Tapia R."/>
            <person name="Land M."/>
            <person name="Hauser L."/>
            <person name="Kyrpides N."/>
            <person name="Ivanova N."/>
            <person name="Ovchinnikova G."/>
            <person name="Pagani I."/>
            <person name="Rawat S.R."/>
            <person name="Mannisto M."/>
            <person name="Haggblom M.M."/>
            <person name="Woyke T."/>
        </authorList>
    </citation>
    <scope>NUCLEOTIDE SEQUENCE [LARGE SCALE GENOMIC DNA]</scope>
    <source>
        <strain evidence="2">MP5ACTX9</strain>
    </source>
</reference>
<evidence type="ECO:0008006" key="3">
    <source>
        <dbReference type="Google" id="ProtNLM"/>
    </source>
</evidence>
<dbReference type="RefSeq" id="WP_013580571.1">
    <property type="nucleotide sequence ID" value="NC_015064.1"/>
</dbReference>
<dbReference type="EMBL" id="CP002480">
    <property type="protein sequence ID" value="ADW69255.1"/>
    <property type="molecule type" value="Genomic_DNA"/>
</dbReference>
<dbReference type="HOGENOM" id="CLU_1433963_0_0_0"/>
<dbReference type="SUPFAM" id="SSF52200">
    <property type="entry name" value="Toll/Interleukin receptor TIR domain"/>
    <property type="match status" value="1"/>
</dbReference>
<dbReference type="KEGG" id="acm:AciX9_2211"/>
<evidence type="ECO:0000313" key="2">
    <source>
        <dbReference type="Proteomes" id="UP000000343"/>
    </source>
</evidence>
<dbReference type="Gene3D" id="3.40.50.10140">
    <property type="entry name" value="Toll/interleukin-1 receptor homology (TIR) domain"/>
    <property type="match status" value="1"/>
</dbReference>
<name>E8X331_GRATM</name>
<protein>
    <recommendedName>
        <fullName evidence="3">TIR domain-containing protein</fullName>
    </recommendedName>
</protein>
<dbReference type="AlphaFoldDB" id="E8X331"/>
<keyword evidence="2" id="KW-1185">Reference proteome</keyword>